<evidence type="ECO:0000313" key="6">
    <source>
        <dbReference type="Proteomes" id="UP000070121"/>
    </source>
</evidence>
<dbReference type="GO" id="GO:0006351">
    <property type="term" value="P:DNA-templated transcription"/>
    <property type="evidence" value="ECO:0007669"/>
    <property type="project" value="InterPro"/>
</dbReference>
<keyword evidence="1" id="KW-0479">Metal-binding</keyword>
<feature type="domain" description="Zn(2)-C6 fungal-type" evidence="4">
    <location>
        <begin position="39"/>
        <end position="70"/>
    </location>
</feature>
<dbReference type="GO" id="GO:0000981">
    <property type="term" value="F:DNA-binding transcription factor activity, RNA polymerase II-specific"/>
    <property type="evidence" value="ECO:0007669"/>
    <property type="project" value="InterPro"/>
</dbReference>
<dbReference type="EMBL" id="JFFI01001539">
    <property type="protein sequence ID" value="KXH59180.1"/>
    <property type="molecule type" value="Genomic_DNA"/>
</dbReference>
<dbReference type="InterPro" id="IPR036864">
    <property type="entry name" value="Zn2-C6_fun-type_DNA-bd_sf"/>
</dbReference>
<sequence length="517" mass="57289">MDLSFRRSPNTPNDDRLALRELLKSRQRNRNGVRGSPKSCVPCRERKVKCDKELPCSTCDKRGHPDLCEYESSTQQSLGILRSPARSARRTSVVIPTPSRSQEFEEADAISLDIVEERVADHIPSQGAHNAPNPHASASSKSASSNNISPAHEAWVLGGTTIRLAQCLGLHKKTAHPTKSPLPDEEGKYLRLAIVWQDALLALAFGRPPGSYELDCEGDLPQLSEPVEGSGLSYLQAMSWLCHITLRHLSFHFQSSLRPVSALDSIKSIEACLSPHLIDPTRSAAIPQIQEYYAFELHRHFVVATLCRPFVARSGSTGLSECDRSNVLEHFRESLRRSVRAYVRLRSIAGHARRSWAFIHNGLTSVLLLSLMRETRYLAETRTLQDELIASFSEGEADSALLTEPGTNGQLSDTLQKALKALRTLRALTERDVSSRGSTLENNSQAIATAGHLPAVGERPATGQDNAFRVSEQTDFWDIGDAQWELPIDFEISPLGAFDYIMSDQNYENDSFLPTLV</sequence>
<evidence type="ECO:0000256" key="3">
    <source>
        <dbReference type="SAM" id="MobiDB-lite"/>
    </source>
</evidence>
<dbReference type="InterPro" id="IPR001138">
    <property type="entry name" value="Zn2Cys6_DnaBD"/>
</dbReference>
<dbReference type="PROSITE" id="PS00463">
    <property type="entry name" value="ZN2_CY6_FUNGAL_1"/>
    <property type="match status" value="1"/>
</dbReference>
<dbReference type="Proteomes" id="UP000070121">
    <property type="component" value="Unassembled WGS sequence"/>
</dbReference>
<reference evidence="5 6" key="1">
    <citation type="submission" date="2014-02" db="EMBL/GenBank/DDBJ databases">
        <title>The genome sequence of Colletotrichum salicis CBS 607.94.</title>
        <authorList>
            <person name="Baroncelli R."/>
            <person name="Thon M.R."/>
        </authorList>
    </citation>
    <scope>NUCLEOTIDE SEQUENCE [LARGE SCALE GENOMIC DNA]</scope>
    <source>
        <strain evidence="5 6">CBS 607.94</strain>
    </source>
</reference>
<dbReference type="PANTHER" id="PTHR43374">
    <property type="entry name" value="FLAVIN PRENYLTRANSFERASE"/>
    <property type="match status" value="1"/>
</dbReference>
<dbReference type="OrthoDB" id="1747771at2759"/>
<dbReference type="AlphaFoldDB" id="A0A135UFJ2"/>
<dbReference type="Pfam" id="PF00172">
    <property type="entry name" value="Zn_clus"/>
    <property type="match status" value="1"/>
</dbReference>
<protein>
    <submittedName>
        <fullName evidence="5">Fungal specific transcription factor</fullName>
    </submittedName>
</protein>
<dbReference type="Gene3D" id="4.10.240.10">
    <property type="entry name" value="Zn(2)-C6 fungal-type DNA-binding domain"/>
    <property type="match status" value="1"/>
</dbReference>
<dbReference type="SUPFAM" id="SSF57701">
    <property type="entry name" value="Zn2/Cys6 DNA-binding domain"/>
    <property type="match status" value="1"/>
</dbReference>
<evidence type="ECO:0000256" key="1">
    <source>
        <dbReference type="ARBA" id="ARBA00022723"/>
    </source>
</evidence>
<dbReference type="GO" id="GO:0003677">
    <property type="term" value="F:DNA binding"/>
    <property type="evidence" value="ECO:0007669"/>
    <property type="project" value="InterPro"/>
</dbReference>
<dbReference type="SMART" id="SM00066">
    <property type="entry name" value="GAL4"/>
    <property type="match status" value="1"/>
</dbReference>
<dbReference type="GO" id="GO:0008270">
    <property type="term" value="F:zinc ion binding"/>
    <property type="evidence" value="ECO:0007669"/>
    <property type="project" value="InterPro"/>
</dbReference>
<organism evidence="5 6">
    <name type="scientific">Colletotrichum salicis</name>
    <dbReference type="NCBI Taxonomy" id="1209931"/>
    <lineage>
        <taxon>Eukaryota</taxon>
        <taxon>Fungi</taxon>
        <taxon>Dikarya</taxon>
        <taxon>Ascomycota</taxon>
        <taxon>Pezizomycotina</taxon>
        <taxon>Sordariomycetes</taxon>
        <taxon>Hypocreomycetidae</taxon>
        <taxon>Glomerellales</taxon>
        <taxon>Glomerellaceae</taxon>
        <taxon>Colletotrichum</taxon>
        <taxon>Colletotrichum acutatum species complex</taxon>
    </lineage>
</organism>
<dbReference type="PANTHER" id="PTHR43374:SF1">
    <property type="entry name" value="FLAVIN PRENYLTRANSFERASE PAD1, MITOCHONDRIAL"/>
    <property type="match status" value="1"/>
</dbReference>
<dbReference type="PROSITE" id="PS50048">
    <property type="entry name" value="ZN2_CY6_FUNGAL_2"/>
    <property type="match status" value="1"/>
</dbReference>
<keyword evidence="2" id="KW-0539">Nucleus</keyword>
<comment type="caution">
    <text evidence="5">The sequence shown here is derived from an EMBL/GenBank/DDBJ whole genome shotgun (WGS) entry which is preliminary data.</text>
</comment>
<dbReference type="SMART" id="SM00906">
    <property type="entry name" value="Fungal_trans"/>
    <property type="match status" value="1"/>
</dbReference>
<name>A0A135UFJ2_9PEZI</name>
<proteinExistence type="predicted"/>
<keyword evidence="6" id="KW-1185">Reference proteome</keyword>
<dbReference type="InterPro" id="IPR004507">
    <property type="entry name" value="UbiX-like"/>
</dbReference>
<dbReference type="GO" id="GO:0016831">
    <property type="term" value="F:carboxy-lyase activity"/>
    <property type="evidence" value="ECO:0007669"/>
    <property type="project" value="TreeGrafter"/>
</dbReference>
<feature type="region of interest" description="Disordered" evidence="3">
    <location>
        <begin position="124"/>
        <end position="146"/>
    </location>
</feature>
<dbReference type="InterPro" id="IPR007219">
    <property type="entry name" value="XnlR_reg_dom"/>
</dbReference>
<evidence type="ECO:0000256" key="2">
    <source>
        <dbReference type="ARBA" id="ARBA00023242"/>
    </source>
</evidence>
<dbReference type="CDD" id="cd00067">
    <property type="entry name" value="GAL4"/>
    <property type="match status" value="1"/>
</dbReference>
<gene>
    <name evidence="5" type="ORF">CSAL01_13444</name>
</gene>
<dbReference type="CDD" id="cd12148">
    <property type="entry name" value="fungal_TF_MHR"/>
    <property type="match status" value="1"/>
</dbReference>
<evidence type="ECO:0000259" key="4">
    <source>
        <dbReference type="PROSITE" id="PS50048"/>
    </source>
</evidence>
<accession>A0A135UFJ2</accession>
<evidence type="ECO:0000313" key="5">
    <source>
        <dbReference type="EMBL" id="KXH59180.1"/>
    </source>
</evidence>
<feature type="compositionally biased region" description="Low complexity" evidence="3">
    <location>
        <begin position="128"/>
        <end position="146"/>
    </location>
</feature>